<evidence type="ECO:0000256" key="1">
    <source>
        <dbReference type="SAM" id="Phobius"/>
    </source>
</evidence>
<feature type="transmembrane region" description="Helical" evidence="1">
    <location>
        <begin position="595"/>
        <end position="613"/>
    </location>
</feature>
<feature type="transmembrane region" description="Helical" evidence="1">
    <location>
        <begin position="541"/>
        <end position="561"/>
    </location>
</feature>
<feature type="transmembrane region" description="Helical" evidence="1">
    <location>
        <begin position="481"/>
        <end position="503"/>
    </location>
</feature>
<feature type="transmembrane region" description="Helical" evidence="1">
    <location>
        <begin position="449"/>
        <end position="469"/>
    </location>
</feature>
<dbReference type="Proteomes" id="UP000396862">
    <property type="component" value="Unassembled WGS sequence"/>
</dbReference>
<dbReference type="Gene3D" id="1.20.1640.10">
    <property type="entry name" value="Multidrug efflux transporter AcrB transmembrane domain"/>
    <property type="match status" value="2"/>
</dbReference>
<feature type="transmembrane region" description="Helical" evidence="1">
    <location>
        <begin position="31"/>
        <end position="48"/>
    </location>
</feature>
<evidence type="ECO:0000313" key="2">
    <source>
        <dbReference type="EMBL" id="GET20723.1"/>
    </source>
</evidence>
<dbReference type="EMBL" id="BLAU01000001">
    <property type="protein sequence ID" value="GET20723.1"/>
    <property type="molecule type" value="Genomic_DNA"/>
</dbReference>
<feature type="transmembrane region" description="Helical" evidence="1">
    <location>
        <begin position="992"/>
        <end position="1017"/>
    </location>
</feature>
<dbReference type="PANTHER" id="PTHR32063:SF0">
    <property type="entry name" value="SWARMING MOTILITY PROTEIN SWRC"/>
    <property type="match status" value="1"/>
</dbReference>
<feature type="transmembrane region" description="Helical" evidence="1">
    <location>
        <begin position="377"/>
        <end position="395"/>
    </location>
</feature>
<keyword evidence="1" id="KW-0472">Membrane</keyword>
<dbReference type="InterPro" id="IPR001036">
    <property type="entry name" value="Acrflvin-R"/>
</dbReference>
<keyword evidence="1" id="KW-1133">Transmembrane helix</keyword>
<dbReference type="Gene3D" id="3.30.70.1430">
    <property type="entry name" value="Multidrug efflux transporter AcrB pore domain"/>
    <property type="match status" value="2"/>
</dbReference>
<dbReference type="PANTHER" id="PTHR32063">
    <property type="match status" value="1"/>
</dbReference>
<dbReference type="Gene3D" id="3.30.70.1440">
    <property type="entry name" value="Multidrug efflux transporter AcrB pore domain"/>
    <property type="match status" value="1"/>
</dbReference>
<dbReference type="SUPFAM" id="SSF82693">
    <property type="entry name" value="Multidrug efflux transporter AcrB pore domain, PN1, PN2, PC1 and PC2 subdomains"/>
    <property type="match status" value="3"/>
</dbReference>
<feature type="transmembrane region" description="Helical" evidence="1">
    <location>
        <begin position="1102"/>
        <end position="1127"/>
    </location>
</feature>
<dbReference type="EMBL" id="PYGC01000002">
    <property type="protein sequence ID" value="PSK84553.1"/>
    <property type="molecule type" value="Genomic_DNA"/>
</dbReference>
<dbReference type="GO" id="GO:0005886">
    <property type="term" value="C:plasma membrane"/>
    <property type="evidence" value="ECO:0007669"/>
    <property type="project" value="TreeGrafter"/>
</dbReference>
<dbReference type="Gene3D" id="3.30.2090.10">
    <property type="entry name" value="Multidrug efflux transporter AcrB TolC docking domain, DN and DC subdomains"/>
    <property type="match status" value="2"/>
</dbReference>
<feature type="transmembrane region" description="Helical" evidence="1">
    <location>
        <begin position="402"/>
        <end position="429"/>
    </location>
</feature>
<feature type="transmembrane region" description="Helical" evidence="1">
    <location>
        <begin position="939"/>
        <end position="959"/>
    </location>
</feature>
<sequence length="1157" mass="130012">MSNIENNNNSSNTEGIHRIFKPTYAALKNKTTVFILTAILAGFGLLSYQQMPRELNPEIVIPYVMISTVYPGNSPVDIENLITRPIEKELKNLKGVKNVSSSSYQDMSLIVLEFETDVPVKQALQDTKDQVDKAKSELPDDLDNDPSVEDFDFEEFPIMSINLYGDYSLSELKRYAEKLQDELEGLSEISEADIQGIDEREIQIDVDPYMLEASNVSFQDIEDAIRFENVTMGAGEMISDDTRRSIRTQADYTNMNQIRNTIVKSENGNVVYLRDIGNVTDGFQERTTISRLDKMPVVSLSIVKKSGANVLDASDKVYQVIQKAKDSGAIPSGLNVVVSDDSTTYIRNQINNLENSIIMGMLLVMFILYLFMGPRNALFSGLAIPMSMFISFIIIKQMGYTLNFMVLFSMILALGMLVDNAIVVVENVYRLYSHGSDAMTATKKGVSEIAYPIISSTATTLAAFFPLVFWKGIMGEFMKYLPITLIIVLTSSLFVALILNPAFTSTFMKLENLHGKKNITKLWRNASIFAILSIPFYFMKLYWLGNVMAVITLIMLGNHYIMRPLARAFQEHFIPRMENAYEKTLTFALKGRKPWLFVTGTFVVLVFSLMFFMSRQSGVLFFPDVDPSSVYITMELPVGTDLDRTNKVSKQVESIVYKTLEPYMDIVKSINTVVGVGKGQMLGSNRETNKSLTTISFKEFKYRHGENTSEIMQKLTDNLSGFVGAKISLDKDEMGPPVGNPINLEISGDDFDELIKLSTQVKSLIDAENIPGIDQLKIDLNVDKPEMVVDVDRDKVRRFGLSTQQVAYALRSSLYGRKVGKYKEGEDEYDIMLRFKDKYRNNVASLMNQRIDVNGGGDGAKKAIPISAVADFQYGTTYDKINRKDFTRVITLYSGVKEGYNANEINERIRQVLKGFDVPPGYKIDFTGEQEEQADTMAFLTQALLIALSLILIILVTQFNSLIRPLIIVGTVLFSTIGVFLGLGAFKMQFVILMTGIGIISLAGIVVNNGIVLVDYIDLLRQRRKEKLSYRQDAFLEIKELQGLIVKAGKTRLRPVLLTAITTVLGLLPLAIGLNFDFIKLFTSFDPDFYVGGEMTAFWGPMSWTVIFGLVFATFLTLVIAPVMYLITVKVNYTIRKWQGKIPTDLMTENYGQELIQ</sequence>
<keyword evidence="5" id="KW-1185">Reference proteome</keyword>
<dbReference type="OrthoDB" id="9798415at2"/>
<dbReference type="InterPro" id="IPR027463">
    <property type="entry name" value="AcrB_DN_DC_subdom"/>
</dbReference>
<organism evidence="3 4">
    <name type="scientific">Prolixibacter denitrificans</name>
    <dbReference type="NCBI Taxonomy" id="1541063"/>
    <lineage>
        <taxon>Bacteria</taxon>
        <taxon>Pseudomonadati</taxon>
        <taxon>Bacteroidota</taxon>
        <taxon>Bacteroidia</taxon>
        <taxon>Marinilabiliales</taxon>
        <taxon>Prolixibacteraceae</taxon>
        <taxon>Prolixibacter</taxon>
    </lineage>
</organism>
<dbReference type="Proteomes" id="UP000240621">
    <property type="component" value="Unassembled WGS sequence"/>
</dbReference>
<dbReference type="RefSeq" id="WP_106541142.1">
    <property type="nucleotide sequence ID" value="NZ_BLAU01000001.1"/>
</dbReference>
<feature type="transmembrane region" description="Helical" evidence="1">
    <location>
        <begin position="1056"/>
        <end position="1082"/>
    </location>
</feature>
<evidence type="ECO:0000313" key="3">
    <source>
        <dbReference type="EMBL" id="PSK84553.1"/>
    </source>
</evidence>
<evidence type="ECO:0000313" key="4">
    <source>
        <dbReference type="Proteomes" id="UP000240621"/>
    </source>
</evidence>
<accession>A0A2P8CHU9</accession>
<evidence type="ECO:0000313" key="5">
    <source>
        <dbReference type="Proteomes" id="UP000396862"/>
    </source>
</evidence>
<proteinExistence type="predicted"/>
<feature type="transmembrane region" description="Helical" evidence="1">
    <location>
        <begin position="966"/>
        <end position="986"/>
    </location>
</feature>
<feature type="transmembrane region" description="Helical" evidence="1">
    <location>
        <begin position="353"/>
        <end position="371"/>
    </location>
</feature>
<dbReference type="SUPFAM" id="SSF82714">
    <property type="entry name" value="Multidrug efflux transporter AcrB TolC docking domain, DN and DC subdomains"/>
    <property type="match status" value="2"/>
</dbReference>
<reference evidence="2 5" key="2">
    <citation type="submission" date="2019-10" db="EMBL/GenBank/DDBJ databases">
        <title>Prolixibacter strains distinguished by the presence of nitrate reductase genes were adept at nitrate-dependent anaerobic corrosion of metallic iron and carbon steel.</title>
        <authorList>
            <person name="Iino T."/>
            <person name="Shono N."/>
            <person name="Ito K."/>
            <person name="Nakamura R."/>
            <person name="Sueoka K."/>
            <person name="Harayama S."/>
            <person name="Ohkuma M."/>
        </authorList>
    </citation>
    <scope>NUCLEOTIDE SEQUENCE [LARGE SCALE GENOMIC DNA]</scope>
    <source>
        <strain evidence="2 5">MIC1-1</strain>
    </source>
</reference>
<keyword evidence="1" id="KW-0812">Transmembrane</keyword>
<name>A0A2P8CHU9_9BACT</name>
<comment type="caution">
    <text evidence="3">The sequence shown here is derived from an EMBL/GenBank/DDBJ whole genome shotgun (WGS) entry which is preliminary data.</text>
</comment>
<gene>
    <name evidence="3" type="ORF">CLV93_102342</name>
    <name evidence="2" type="ORF">JCM18694_09690</name>
</gene>
<dbReference type="SUPFAM" id="SSF82866">
    <property type="entry name" value="Multidrug efflux transporter AcrB transmembrane domain"/>
    <property type="match status" value="2"/>
</dbReference>
<dbReference type="PRINTS" id="PR00702">
    <property type="entry name" value="ACRIFLAVINRP"/>
</dbReference>
<dbReference type="AlphaFoldDB" id="A0A2P8CHU9"/>
<reference evidence="3 4" key="1">
    <citation type="submission" date="2018-03" db="EMBL/GenBank/DDBJ databases">
        <title>Genomic Encyclopedia of Archaeal and Bacterial Type Strains, Phase II (KMG-II): from individual species to whole genera.</title>
        <authorList>
            <person name="Goeker M."/>
        </authorList>
    </citation>
    <scope>NUCLEOTIDE SEQUENCE [LARGE SCALE GENOMIC DNA]</scope>
    <source>
        <strain evidence="3 4">DSM 27267</strain>
    </source>
</reference>
<dbReference type="Gene3D" id="3.30.70.1320">
    <property type="entry name" value="Multidrug efflux transporter AcrB pore domain like"/>
    <property type="match status" value="1"/>
</dbReference>
<protein>
    <submittedName>
        <fullName evidence="2">Copper transporter</fullName>
    </submittedName>
    <submittedName>
        <fullName evidence="3">Multidrug efflux pump subunit AcrB</fullName>
    </submittedName>
</protein>
<dbReference type="Pfam" id="PF00873">
    <property type="entry name" value="ACR_tran"/>
    <property type="match status" value="1"/>
</dbReference>
<dbReference type="GO" id="GO:0042910">
    <property type="term" value="F:xenobiotic transmembrane transporter activity"/>
    <property type="evidence" value="ECO:0007669"/>
    <property type="project" value="TreeGrafter"/>
</dbReference>